<evidence type="ECO:0000256" key="4">
    <source>
        <dbReference type="ARBA" id="ARBA00018967"/>
    </source>
</evidence>
<dbReference type="Proteomes" id="UP000195602">
    <property type="component" value="Unassembled WGS sequence"/>
</dbReference>
<dbReference type="OMA" id="SENMIFI"/>
<keyword evidence="7" id="KW-1133">Transmembrane helix</keyword>
<evidence type="ECO:0000256" key="7">
    <source>
        <dbReference type="ARBA" id="ARBA00022989"/>
    </source>
</evidence>
<name>A0AA91PY70_CLALS</name>
<dbReference type="GO" id="GO:0007031">
    <property type="term" value="P:peroxisome organization"/>
    <property type="evidence" value="ECO:0007669"/>
    <property type="project" value="UniProtKB-KW"/>
</dbReference>
<evidence type="ECO:0000256" key="3">
    <source>
        <dbReference type="ARBA" id="ARBA00009642"/>
    </source>
</evidence>
<dbReference type="Pfam" id="PF12827">
    <property type="entry name" value="Peroxin-22"/>
    <property type="match status" value="1"/>
</dbReference>
<protein>
    <recommendedName>
        <fullName evidence="4">Peroxisome assembly protein 22</fullName>
    </recommendedName>
</protein>
<evidence type="ECO:0000313" key="10">
    <source>
        <dbReference type="EMBL" id="OVF07347.1"/>
    </source>
</evidence>
<evidence type="ECO:0000256" key="8">
    <source>
        <dbReference type="ARBA" id="ARBA00023136"/>
    </source>
</evidence>
<gene>
    <name evidence="10" type="ORF">A9F13_13g00440</name>
</gene>
<keyword evidence="6" id="KW-0812">Transmembrane</keyword>
<organism evidence="10 11">
    <name type="scientific">Clavispora lusitaniae</name>
    <name type="common">Candida lusitaniae</name>
    <dbReference type="NCBI Taxonomy" id="36911"/>
    <lineage>
        <taxon>Eukaryota</taxon>
        <taxon>Fungi</taxon>
        <taxon>Dikarya</taxon>
        <taxon>Ascomycota</taxon>
        <taxon>Saccharomycotina</taxon>
        <taxon>Pichiomycetes</taxon>
        <taxon>Metschnikowiaceae</taxon>
        <taxon>Clavispora</taxon>
    </lineage>
</organism>
<proteinExistence type="inferred from homology"/>
<sequence>MARKRNTRTWVALALATSVAAVAYKIYQEWLPNEDEQRESSNVKKIKSKYANKSVTLTLSHSVLNSDSSLEEILLNSNNVTFILPPYLSVDDLQCNISGKRSMVVPEILQDNYKLLKCSNMQGYFQLLKNLRPDILIVCTDDLGITEQIPKDLGRFVGKVVTIDQEKDKARTVLSEYF</sequence>
<evidence type="ECO:0000256" key="2">
    <source>
        <dbReference type="ARBA" id="ARBA00004549"/>
    </source>
</evidence>
<evidence type="ECO:0000313" key="11">
    <source>
        <dbReference type="Proteomes" id="UP000195602"/>
    </source>
</evidence>
<dbReference type="InterPro" id="IPR024359">
    <property type="entry name" value="Peroxin-22"/>
</dbReference>
<dbReference type="InterPro" id="IPR038613">
    <property type="entry name" value="Peroxin-22_C_sf"/>
</dbReference>
<evidence type="ECO:0000256" key="5">
    <source>
        <dbReference type="ARBA" id="ARBA00022593"/>
    </source>
</evidence>
<reference evidence="10 11" key="1">
    <citation type="submission" date="2017-04" db="EMBL/GenBank/DDBJ databases">
        <title>Draft genome of the yeast Clavispora lusitaniae type strain CBS 6936.</title>
        <authorList>
            <person name="Durrens P."/>
            <person name="Klopp C."/>
            <person name="Biteau N."/>
            <person name="Fitton-Ouhabi V."/>
            <person name="Dementhon K."/>
            <person name="Accoceberry I."/>
            <person name="Sherman D.J."/>
            <person name="Noel T."/>
        </authorList>
    </citation>
    <scope>NUCLEOTIDE SEQUENCE [LARGE SCALE GENOMIC DNA]</scope>
    <source>
        <strain evidence="10 11">CBS 6936</strain>
    </source>
</reference>
<keyword evidence="9" id="KW-0576">Peroxisome</keyword>
<comment type="caution">
    <text evidence="10">The sequence shown here is derived from an EMBL/GenBank/DDBJ whole genome shotgun (WGS) entry which is preliminary data.</text>
</comment>
<dbReference type="AlphaFoldDB" id="A0AA91PY70"/>
<dbReference type="Gene3D" id="3.40.50.11730">
    <property type="entry name" value="Peroxisome assembly protein 22"/>
    <property type="match status" value="1"/>
</dbReference>
<accession>A0AA91PY70</accession>
<keyword evidence="5" id="KW-0962">Peroxisome biogenesis</keyword>
<comment type="subcellular location">
    <subcellularLocation>
        <location evidence="2">Peroxisome membrane</location>
        <topology evidence="2">Single-pass membrane protein</topology>
    </subcellularLocation>
</comment>
<evidence type="ECO:0000256" key="6">
    <source>
        <dbReference type="ARBA" id="ARBA00022692"/>
    </source>
</evidence>
<dbReference type="GO" id="GO:0005778">
    <property type="term" value="C:peroxisomal membrane"/>
    <property type="evidence" value="ECO:0007669"/>
    <property type="project" value="UniProtKB-SubCell"/>
</dbReference>
<evidence type="ECO:0000256" key="1">
    <source>
        <dbReference type="ARBA" id="ARBA00003659"/>
    </source>
</evidence>
<keyword evidence="8" id="KW-0472">Membrane</keyword>
<dbReference type="KEGG" id="clus:A9F13_13g00440"/>
<evidence type="ECO:0000256" key="9">
    <source>
        <dbReference type="ARBA" id="ARBA00023140"/>
    </source>
</evidence>
<comment type="similarity">
    <text evidence="3">Belongs to the peroxin-22 family.</text>
</comment>
<dbReference type="EMBL" id="LYUB02000013">
    <property type="protein sequence ID" value="OVF07347.1"/>
    <property type="molecule type" value="Genomic_DNA"/>
</dbReference>
<comment type="function">
    <text evidence="1">Involved in peroxisome biogenesis.</text>
</comment>